<dbReference type="InterPro" id="IPR035917">
    <property type="entry name" value="YjbQ-like_sf"/>
</dbReference>
<dbReference type="OrthoDB" id="9801725at2"/>
<dbReference type="SUPFAM" id="SSF111038">
    <property type="entry name" value="YjbQ-like"/>
    <property type="match status" value="1"/>
</dbReference>
<dbReference type="PANTHER" id="PTHR30615:SF8">
    <property type="entry name" value="UPF0047 PROTEIN C4A8.02C"/>
    <property type="match status" value="1"/>
</dbReference>
<dbReference type="Proteomes" id="UP000092971">
    <property type="component" value="Chromosome"/>
</dbReference>
<dbReference type="RefSeq" id="WP_015357747.1">
    <property type="nucleotide sequence ID" value="NZ_CP014672.1"/>
</dbReference>
<dbReference type="PANTHER" id="PTHR30615">
    <property type="entry name" value="UNCHARACTERIZED PROTEIN YJBQ-RELATED"/>
    <property type="match status" value="1"/>
</dbReference>
<dbReference type="NCBIfam" id="TIGR00149">
    <property type="entry name" value="TIGR00149_YjbQ"/>
    <property type="match status" value="1"/>
</dbReference>
<dbReference type="EMBL" id="CP014672">
    <property type="protein sequence ID" value="ANW97545.1"/>
    <property type="molecule type" value="Genomic_DNA"/>
</dbReference>
<gene>
    <name evidence="2" type="ORF">CSTERTH_00080</name>
</gene>
<accession>A0A1B1Y9W2</accession>
<dbReference type="Gene3D" id="2.60.120.460">
    <property type="entry name" value="YjbQ-like"/>
    <property type="match status" value="1"/>
</dbReference>
<dbReference type="PIRSF" id="PIRSF004681">
    <property type="entry name" value="UCP004681"/>
    <property type="match status" value="1"/>
</dbReference>
<evidence type="ECO:0000313" key="3">
    <source>
        <dbReference type="Proteomes" id="UP000092971"/>
    </source>
</evidence>
<proteinExistence type="inferred from homology"/>
<dbReference type="AlphaFoldDB" id="A0A1B1Y9W2"/>
<evidence type="ECO:0000256" key="1">
    <source>
        <dbReference type="ARBA" id="ARBA00005534"/>
    </source>
</evidence>
<organism evidence="2 3">
    <name type="scientific">Thermoclostridium stercorarium subsp. thermolacticum DSM 2910</name>
    <dbReference type="NCBI Taxonomy" id="1121336"/>
    <lineage>
        <taxon>Bacteria</taxon>
        <taxon>Bacillati</taxon>
        <taxon>Bacillota</taxon>
        <taxon>Clostridia</taxon>
        <taxon>Eubacteriales</taxon>
        <taxon>Oscillospiraceae</taxon>
        <taxon>Thermoclostridium</taxon>
    </lineage>
</organism>
<dbReference type="Pfam" id="PF01894">
    <property type="entry name" value="YjbQ"/>
    <property type="match status" value="1"/>
</dbReference>
<dbReference type="InterPro" id="IPR001602">
    <property type="entry name" value="UPF0047_YjbQ-like"/>
</dbReference>
<name>A0A1B1Y9W2_THEST</name>
<reference evidence="2 3" key="1">
    <citation type="submission" date="2016-02" db="EMBL/GenBank/DDBJ databases">
        <title>Comparison of Clostridium stercorarium subspecies using comparative genomics and transcriptomics.</title>
        <authorList>
            <person name="Schellenberg J."/>
            <person name="Thallinger G."/>
            <person name="Levin D.B."/>
            <person name="Zhang X."/>
            <person name="Alvare G."/>
            <person name="Fristensky B."/>
            <person name="Sparling R."/>
        </authorList>
    </citation>
    <scope>NUCLEOTIDE SEQUENCE [LARGE SCALE GENOMIC DNA]</scope>
    <source>
        <strain evidence="2 3">DSM 2910</strain>
    </source>
</reference>
<evidence type="ECO:0000313" key="2">
    <source>
        <dbReference type="EMBL" id="ANW97545.1"/>
    </source>
</evidence>
<protein>
    <recommendedName>
        <fullName evidence="4">Secondary thiamine-phosphate synthase enzyme</fullName>
    </recommendedName>
</protein>
<comment type="similarity">
    <text evidence="1">Belongs to the UPF0047 family.</text>
</comment>
<evidence type="ECO:0008006" key="4">
    <source>
        <dbReference type="Google" id="ProtNLM"/>
    </source>
</evidence>
<sequence>MVFKYSIRTGAEGFYNITSQVSEAVAKSGINNGVCVVFCPHTTAGLTINENADPDVKSDMLLALNRLVPHLADFRHFEGNSPAHVKASLMGSSVTVIVENRRLLLGTWQGIYFCEFDGPRNRNFYVKVLEG</sequence>